<dbReference type="Gene3D" id="3.40.50.1000">
    <property type="entry name" value="HAD superfamily/HAD-like"/>
    <property type="match status" value="1"/>
</dbReference>
<sequence length="320" mass="35310">MLGYKVLSFSLWAVSANAACKHRSTAPEVFVDFDGTIAANETILMFADAVYTATPPDKITLPPLNPKTFNNLKKRNFLAEYQENITLAQEEYGNITTFEEEVDFAASDLRRSVDAVLYDRVASSGMIEYLTVDILEKYASAVTIRDGWWDFALAAARRGSVPTILTNNFSIQWVRLVLRTSYQDYQSGYSNITNSTLDIDEAIPIYCSEIIGTQLLPSSPTDHEFSSHSGGDKVDILHRLMIGQTKPSLYVGNSLNDLPPLVDAGAGILVGITDDVQTQLKAEGGDLRPFKQSSLPFSEGDGEVLYTAADWNPLIPIFEK</sequence>
<keyword evidence="3" id="KW-1185">Reference proteome</keyword>
<evidence type="ECO:0000313" key="2">
    <source>
        <dbReference type="EMBL" id="VUC23406.1"/>
    </source>
</evidence>
<evidence type="ECO:0000256" key="1">
    <source>
        <dbReference type="SAM" id="SignalP"/>
    </source>
</evidence>
<dbReference type="SUPFAM" id="SSF56784">
    <property type="entry name" value="HAD-like"/>
    <property type="match status" value="1"/>
</dbReference>
<reference evidence="2 3" key="1">
    <citation type="submission" date="2019-06" db="EMBL/GenBank/DDBJ databases">
        <authorList>
            <person name="Broberg M."/>
        </authorList>
    </citation>
    <scope>NUCLEOTIDE SEQUENCE [LARGE SCALE GENOMIC DNA]</scope>
</reference>
<dbReference type="PANTHER" id="PTHR28181">
    <property type="entry name" value="UPF0655 PROTEIN YCR015C"/>
    <property type="match status" value="1"/>
</dbReference>
<keyword evidence="1" id="KW-0732">Signal</keyword>
<dbReference type="Proteomes" id="UP000766486">
    <property type="component" value="Unassembled WGS sequence"/>
</dbReference>
<dbReference type="PANTHER" id="PTHR28181:SF1">
    <property type="entry name" value="COLD TOLERANCE PROTEIN 1"/>
    <property type="match status" value="1"/>
</dbReference>
<evidence type="ECO:0008006" key="4">
    <source>
        <dbReference type="Google" id="ProtNLM"/>
    </source>
</evidence>
<dbReference type="EMBL" id="CABFNS010000705">
    <property type="protein sequence ID" value="VUC23406.1"/>
    <property type="molecule type" value="Genomic_DNA"/>
</dbReference>
<evidence type="ECO:0000313" key="3">
    <source>
        <dbReference type="Proteomes" id="UP000766486"/>
    </source>
</evidence>
<dbReference type="InterPro" id="IPR036412">
    <property type="entry name" value="HAD-like_sf"/>
</dbReference>
<proteinExistence type="predicted"/>
<protein>
    <recommendedName>
        <fullName evidence="4">Haloacid dehalogenase-like hydrolase</fullName>
    </recommendedName>
</protein>
<name>A0ABY6TXH6_BIOOC</name>
<dbReference type="InterPro" id="IPR050849">
    <property type="entry name" value="HAD-like_hydrolase_phosphatase"/>
</dbReference>
<feature type="signal peptide" evidence="1">
    <location>
        <begin position="1"/>
        <end position="18"/>
    </location>
</feature>
<organism evidence="2 3">
    <name type="scientific">Bionectria ochroleuca</name>
    <name type="common">Gliocladium roseum</name>
    <dbReference type="NCBI Taxonomy" id="29856"/>
    <lineage>
        <taxon>Eukaryota</taxon>
        <taxon>Fungi</taxon>
        <taxon>Dikarya</taxon>
        <taxon>Ascomycota</taxon>
        <taxon>Pezizomycotina</taxon>
        <taxon>Sordariomycetes</taxon>
        <taxon>Hypocreomycetidae</taxon>
        <taxon>Hypocreales</taxon>
        <taxon>Bionectriaceae</taxon>
        <taxon>Clonostachys</taxon>
    </lineage>
</organism>
<dbReference type="InterPro" id="IPR023214">
    <property type="entry name" value="HAD_sf"/>
</dbReference>
<gene>
    <name evidence="2" type="ORF">CLO192961_LOCUS117183</name>
</gene>
<comment type="caution">
    <text evidence="2">The sequence shown here is derived from an EMBL/GenBank/DDBJ whole genome shotgun (WGS) entry which is preliminary data.</text>
</comment>
<accession>A0ABY6TXH6</accession>
<feature type="chain" id="PRO_5047273262" description="Haloacid dehalogenase-like hydrolase" evidence="1">
    <location>
        <begin position="19"/>
        <end position="320"/>
    </location>
</feature>